<gene>
    <name evidence="1" type="ORF">AEK19_MT1646</name>
</gene>
<sequence length="77" mass="8683">MFATTLAAGWCIASSSLKEKGLPLFNKITKPSRIYSSLSKMMSTYVVSLTKRYTTPRIIPSFHRGKIKKRYSVVIVP</sequence>
<evidence type="ECO:0000313" key="1">
    <source>
        <dbReference type="EMBL" id="ART30394.1"/>
    </source>
</evidence>
<reference evidence="1" key="1">
    <citation type="submission" date="2017-03" db="EMBL/GenBank/DDBJ databases">
        <title>The mitochondrial genome of the carnivorous plant Utricularia reniformis (Lentibulariaceae): structure, comparative analysis and evolutionary landmarks.</title>
        <authorList>
            <person name="Silva S.R."/>
            <person name="Alvarenga D.O."/>
            <person name="Michael T.P."/>
            <person name="Miranda V.F.O."/>
            <person name="Varani A.M."/>
        </authorList>
    </citation>
    <scope>NUCLEOTIDE SEQUENCE</scope>
</reference>
<protein>
    <submittedName>
        <fullName evidence="1">Uncharacterized protein</fullName>
    </submittedName>
</protein>
<keyword evidence="1" id="KW-0496">Mitochondrion</keyword>
<accession>A0A1Y0AZ11</accession>
<proteinExistence type="predicted"/>
<dbReference type="AlphaFoldDB" id="A0A1Y0AZ11"/>
<organism evidence="1">
    <name type="scientific">Utricularia reniformis</name>
    <dbReference type="NCBI Taxonomy" id="192314"/>
    <lineage>
        <taxon>Eukaryota</taxon>
        <taxon>Viridiplantae</taxon>
        <taxon>Streptophyta</taxon>
        <taxon>Embryophyta</taxon>
        <taxon>Tracheophyta</taxon>
        <taxon>Spermatophyta</taxon>
        <taxon>Magnoliopsida</taxon>
        <taxon>eudicotyledons</taxon>
        <taxon>Gunneridae</taxon>
        <taxon>Pentapetalae</taxon>
        <taxon>asterids</taxon>
        <taxon>lamiids</taxon>
        <taxon>Lamiales</taxon>
        <taxon>Lentibulariaceae</taxon>
        <taxon>Utricularia</taxon>
    </lineage>
</organism>
<name>A0A1Y0AZ11_9LAMI</name>
<dbReference type="EMBL" id="KY774314">
    <property type="protein sequence ID" value="ART30394.1"/>
    <property type="molecule type" value="Genomic_DNA"/>
</dbReference>
<geneLocation type="mitochondrion" evidence="1"/>